<keyword evidence="2" id="KW-1133">Transmembrane helix</keyword>
<keyword evidence="2" id="KW-0472">Membrane</keyword>
<feature type="region of interest" description="Disordered" evidence="1">
    <location>
        <begin position="560"/>
        <end position="624"/>
    </location>
</feature>
<comment type="caution">
    <text evidence="3">The sequence shown here is derived from an EMBL/GenBank/DDBJ whole genome shotgun (WGS) entry which is preliminary data.</text>
</comment>
<reference evidence="3 4" key="1">
    <citation type="submission" date="2019-05" db="EMBL/GenBank/DDBJ databases">
        <title>Emergence of the Ug99 lineage of the wheat stem rust pathogen through somatic hybridization.</title>
        <authorList>
            <person name="Li F."/>
            <person name="Upadhyaya N.M."/>
            <person name="Sperschneider J."/>
            <person name="Matny O."/>
            <person name="Nguyen-Phuc H."/>
            <person name="Mago R."/>
            <person name="Raley C."/>
            <person name="Miller M.E."/>
            <person name="Silverstein K.A.T."/>
            <person name="Henningsen E."/>
            <person name="Hirsch C.D."/>
            <person name="Visser B."/>
            <person name="Pretorius Z.A."/>
            <person name="Steffenson B.J."/>
            <person name="Schwessinger B."/>
            <person name="Dodds P.N."/>
            <person name="Figueroa M."/>
        </authorList>
    </citation>
    <scope>NUCLEOTIDE SEQUENCE [LARGE SCALE GENOMIC DNA]</scope>
    <source>
        <strain evidence="3">21-0</strain>
    </source>
</reference>
<keyword evidence="4" id="KW-1185">Reference proteome</keyword>
<accession>A0A5B0LXT2</accession>
<feature type="compositionally biased region" description="Polar residues" evidence="1">
    <location>
        <begin position="476"/>
        <end position="485"/>
    </location>
</feature>
<dbReference type="AlphaFoldDB" id="A0A5B0LXT2"/>
<feature type="region of interest" description="Disordered" evidence="1">
    <location>
        <begin position="327"/>
        <end position="347"/>
    </location>
</feature>
<evidence type="ECO:0008006" key="5">
    <source>
        <dbReference type="Google" id="ProtNLM"/>
    </source>
</evidence>
<dbReference type="EMBL" id="VSWC01000183">
    <property type="protein sequence ID" value="KAA1068839.1"/>
    <property type="molecule type" value="Genomic_DNA"/>
</dbReference>
<feature type="region of interest" description="Disordered" evidence="1">
    <location>
        <begin position="63"/>
        <end position="313"/>
    </location>
</feature>
<dbReference type="InterPro" id="IPR036028">
    <property type="entry name" value="SH3-like_dom_sf"/>
</dbReference>
<evidence type="ECO:0000256" key="1">
    <source>
        <dbReference type="SAM" id="MobiDB-lite"/>
    </source>
</evidence>
<feature type="compositionally biased region" description="Pro residues" evidence="1">
    <location>
        <begin position="242"/>
        <end position="255"/>
    </location>
</feature>
<sequence>MAHQSHARPTRKSTGYSTHSSLLLPDQSSEWQSTPRHSAITTETDSKDRLQLFQIQHKDLIHVRPTAQTHQRHSRLGRSPRAAVILPRQLTNSYPSTNYPAFQKPNQNDLGQSSSLSGQSPSYSGPPQVYSGPVPVSPETAPGNAGTTPANTGSASANTGSVPANTSPASANVGNTGSVPANTSPASAYVGPSPANTGPAPTYPVQAPSAGGAVTPPPAGVINSSPGGDQPPPAHPASSASAPPPPPEPHHPPPQANQATAPAPAPAPPETGVSAASSAPPSTASSPAAAATPPQTADDYHPTSSPVPHHPFNLSNSSIVVAVPSHVPSANLPDSNPQTTNGTHSEIHHKADDSTSAAPIVLAVVLPIALVLLGAAIITYRLLSRGRRGHAHNRTSYDSQLIGSVDPQHQMENMSEKHRFSSYLKSSYTQMDDDLSNFALRREESRPGPTLPPFAAPSPPRPSTTSVRAHAHDSNTSDPGNTTGDSLKGGVACKMNCTVTRTFSPTMPDELKIGIGDRVTVFMLFDDGWCLGENLDFEKHPGAEGSSRTGVLPQDCLSGIKRTSATDTSEKSGLAPSWKTAGEEAPNTPARPTASQEILADRKSDSSQPPDSVNKPHRNSSLLGEREAQLFLELDHALSFS</sequence>
<dbReference type="Proteomes" id="UP000324748">
    <property type="component" value="Unassembled WGS sequence"/>
</dbReference>
<feature type="region of interest" description="Disordered" evidence="1">
    <location>
        <begin position="1"/>
        <end position="45"/>
    </location>
</feature>
<evidence type="ECO:0000256" key="2">
    <source>
        <dbReference type="SAM" id="Phobius"/>
    </source>
</evidence>
<proteinExistence type="predicted"/>
<feature type="compositionally biased region" description="Pro residues" evidence="1">
    <location>
        <begin position="449"/>
        <end position="462"/>
    </location>
</feature>
<feature type="compositionally biased region" description="Low complexity" evidence="1">
    <location>
        <begin position="110"/>
        <end position="133"/>
    </location>
</feature>
<evidence type="ECO:0000313" key="4">
    <source>
        <dbReference type="Proteomes" id="UP000324748"/>
    </source>
</evidence>
<feature type="transmembrane region" description="Helical" evidence="2">
    <location>
        <begin position="360"/>
        <end position="383"/>
    </location>
</feature>
<feature type="compositionally biased region" description="Low complexity" evidence="1">
    <location>
        <begin position="274"/>
        <end position="297"/>
    </location>
</feature>
<evidence type="ECO:0000313" key="3">
    <source>
        <dbReference type="EMBL" id="KAA1068839.1"/>
    </source>
</evidence>
<keyword evidence="2" id="KW-0812">Transmembrane</keyword>
<dbReference type="Gene3D" id="2.30.30.40">
    <property type="entry name" value="SH3 Domains"/>
    <property type="match status" value="1"/>
</dbReference>
<dbReference type="SUPFAM" id="SSF50044">
    <property type="entry name" value="SH3-domain"/>
    <property type="match status" value="1"/>
</dbReference>
<protein>
    <recommendedName>
        <fullName evidence="5">SH3 domain-containing protein</fullName>
    </recommendedName>
</protein>
<feature type="region of interest" description="Disordered" evidence="1">
    <location>
        <begin position="443"/>
        <end position="487"/>
    </location>
</feature>
<feature type="compositionally biased region" description="Basic residues" evidence="1">
    <location>
        <begin position="1"/>
        <end position="11"/>
    </location>
</feature>
<feature type="compositionally biased region" description="Polar residues" evidence="1">
    <location>
        <begin position="12"/>
        <end position="43"/>
    </location>
</feature>
<feature type="compositionally biased region" description="Polar residues" evidence="1">
    <location>
        <begin position="145"/>
        <end position="186"/>
    </location>
</feature>
<feature type="compositionally biased region" description="Polar residues" evidence="1">
    <location>
        <begin position="89"/>
        <end position="109"/>
    </location>
</feature>
<feature type="compositionally biased region" description="Polar residues" evidence="1">
    <location>
        <begin position="332"/>
        <end position="344"/>
    </location>
</feature>
<organism evidence="3 4">
    <name type="scientific">Puccinia graminis f. sp. tritici</name>
    <dbReference type="NCBI Taxonomy" id="56615"/>
    <lineage>
        <taxon>Eukaryota</taxon>
        <taxon>Fungi</taxon>
        <taxon>Dikarya</taxon>
        <taxon>Basidiomycota</taxon>
        <taxon>Pucciniomycotina</taxon>
        <taxon>Pucciniomycetes</taxon>
        <taxon>Pucciniales</taxon>
        <taxon>Pucciniaceae</taxon>
        <taxon>Puccinia</taxon>
    </lineage>
</organism>
<gene>
    <name evidence="3" type="ORF">PGT21_003480</name>
</gene>
<name>A0A5B0LXT2_PUCGR</name>
<dbReference type="OrthoDB" id="5340910at2759"/>